<dbReference type="GO" id="GO:0043190">
    <property type="term" value="C:ATP-binding cassette (ABC) transporter complex"/>
    <property type="evidence" value="ECO:0007669"/>
    <property type="project" value="InterPro"/>
</dbReference>
<dbReference type="Gene3D" id="3.40.190.10">
    <property type="entry name" value="Periplasmic binding protein-like II"/>
    <property type="match status" value="1"/>
</dbReference>
<evidence type="ECO:0000313" key="7">
    <source>
        <dbReference type="Proteomes" id="UP000254601"/>
    </source>
</evidence>
<dbReference type="Pfam" id="PF00496">
    <property type="entry name" value="SBP_bac_5"/>
    <property type="match status" value="1"/>
</dbReference>
<dbReference type="CDD" id="cd08504">
    <property type="entry name" value="PBP2_OppA"/>
    <property type="match status" value="1"/>
</dbReference>
<dbReference type="InterPro" id="IPR039424">
    <property type="entry name" value="SBP_5"/>
</dbReference>
<dbReference type="SUPFAM" id="SSF53850">
    <property type="entry name" value="Periplasmic binding protein-like II"/>
    <property type="match status" value="1"/>
</dbReference>
<evidence type="ECO:0000313" key="6">
    <source>
        <dbReference type="EMBL" id="SUO96457.1"/>
    </source>
</evidence>
<dbReference type="Gene3D" id="3.10.105.10">
    <property type="entry name" value="Dipeptide-binding Protein, Domain 3"/>
    <property type="match status" value="1"/>
</dbReference>
<dbReference type="GO" id="GO:0030288">
    <property type="term" value="C:outer membrane-bounded periplasmic space"/>
    <property type="evidence" value="ECO:0007669"/>
    <property type="project" value="TreeGrafter"/>
</dbReference>
<comment type="similarity">
    <text evidence="2">Belongs to the bacterial solute-binding protein 5 family.</text>
</comment>
<keyword evidence="7" id="KW-1185">Reference proteome</keyword>
<dbReference type="PANTHER" id="PTHR30290:SF10">
    <property type="entry name" value="PERIPLASMIC OLIGOPEPTIDE-BINDING PROTEIN-RELATED"/>
    <property type="match status" value="1"/>
</dbReference>
<dbReference type="OrthoDB" id="9801912at2"/>
<dbReference type="Proteomes" id="UP000254601">
    <property type="component" value="Unassembled WGS sequence"/>
</dbReference>
<dbReference type="GO" id="GO:1904680">
    <property type="term" value="F:peptide transmembrane transporter activity"/>
    <property type="evidence" value="ECO:0007669"/>
    <property type="project" value="TreeGrafter"/>
</dbReference>
<feature type="domain" description="Solute-binding protein family 5" evidence="5">
    <location>
        <begin position="64"/>
        <end position="444"/>
    </location>
</feature>
<protein>
    <submittedName>
        <fullName evidence="6">Periplasmic oligopeptide-binding protein</fullName>
    </submittedName>
</protein>
<evidence type="ECO:0000256" key="2">
    <source>
        <dbReference type="ARBA" id="ARBA00005695"/>
    </source>
</evidence>
<dbReference type="FunFam" id="3.10.105.10:FF:000001">
    <property type="entry name" value="Oligopeptide ABC transporter, oligopeptide-binding protein"/>
    <property type="match status" value="1"/>
</dbReference>
<dbReference type="FunFam" id="3.90.76.10:FF:000001">
    <property type="entry name" value="Oligopeptide ABC transporter substrate-binding protein"/>
    <property type="match status" value="1"/>
</dbReference>
<comment type="subcellular location">
    <subcellularLocation>
        <location evidence="1">Cell envelope</location>
    </subcellularLocation>
</comment>
<sequence>MKKILIALMFSTIYINSFAETVFRKGNDSEPATLDPAFAQGMPEMHILRDLFVGLVDEAADASLIPGVAESWDISEDGKTYTFHLRPAKWSDSSPILAEDFVYAWKRAVNPETGSKYAFFLYPIVNAQAITEGKEKNLDTLGVKALDDHTLQVTLNHPTPYFLGMLVNAVTYPVPKAVVEKYGKEWTKPEHMVSNGAFTLSDWQPQAQVTLSKSSTYYGADKVSLDKVIYYPTEEQSAAFKRYRAGELDFTSDIPSEQLQWANEHLKDEVKISPYLGTFYYGFNLTKPPFKDNPKLREALTLAVDRVPITDKITAAGEVPTTSFVVEGIEHYTPYVPEYTKFSNEERLARAKKAYAEAGYSKANPLKVELLYNTNENNKKISIALAAMWKQALGVETKLVNKEWKSYLTDRRNYDTQLFRGSWIGDYNDANTFLDLFVTGGGSNTVGLDDPKYNQLIAEAAKETNTTKRAELLHQAEKRLLDNYSLIPIYNFVSKHMVKSNVSGYVPNVMDHWQSKYITINQ</sequence>
<dbReference type="InterPro" id="IPR030678">
    <property type="entry name" value="Peptide/Ni-bd"/>
</dbReference>
<accession>A0A380MYC8</accession>
<organism evidence="6 7">
    <name type="scientific">Suttonella ornithocola</name>
    <dbReference type="NCBI Taxonomy" id="279832"/>
    <lineage>
        <taxon>Bacteria</taxon>
        <taxon>Pseudomonadati</taxon>
        <taxon>Pseudomonadota</taxon>
        <taxon>Gammaproteobacteria</taxon>
        <taxon>Cardiobacteriales</taxon>
        <taxon>Cardiobacteriaceae</taxon>
        <taxon>Suttonella</taxon>
    </lineage>
</organism>
<reference evidence="6 7" key="1">
    <citation type="submission" date="2018-06" db="EMBL/GenBank/DDBJ databases">
        <authorList>
            <consortium name="Pathogen Informatics"/>
            <person name="Doyle S."/>
        </authorList>
    </citation>
    <scope>NUCLEOTIDE SEQUENCE [LARGE SCALE GENOMIC DNA]</scope>
    <source>
        <strain evidence="6 7">NCTC13337</strain>
    </source>
</reference>
<name>A0A380MYC8_9GAMM</name>
<proteinExistence type="inferred from homology"/>
<evidence type="ECO:0000256" key="4">
    <source>
        <dbReference type="ARBA" id="ARBA00022729"/>
    </source>
</evidence>
<evidence type="ECO:0000256" key="1">
    <source>
        <dbReference type="ARBA" id="ARBA00004196"/>
    </source>
</evidence>
<dbReference type="InterPro" id="IPR000914">
    <property type="entry name" value="SBP_5_dom"/>
</dbReference>
<dbReference type="RefSeq" id="WP_115306080.1">
    <property type="nucleotide sequence ID" value="NZ_UHIC01000001.1"/>
</dbReference>
<keyword evidence="3" id="KW-0813">Transport</keyword>
<evidence type="ECO:0000259" key="5">
    <source>
        <dbReference type="Pfam" id="PF00496"/>
    </source>
</evidence>
<dbReference type="EMBL" id="UHIC01000001">
    <property type="protein sequence ID" value="SUO96457.1"/>
    <property type="molecule type" value="Genomic_DNA"/>
</dbReference>
<dbReference type="PIRSF" id="PIRSF002741">
    <property type="entry name" value="MppA"/>
    <property type="match status" value="1"/>
</dbReference>
<dbReference type="PANTHER" id="PTHR30290">
    <property type="entry name" value="PERIPLASMIC BINDING COMPONENT OF ABC TRANSPORTER"/>
    <property type="match status" value="1"/>
</dbReference>
<dbReference type="Gene3D" id="3.90.76.10">
    <property type="entry name" value="Dipeptide-binding Protein, Domain 1"/>
    <property type="match status" value="1"/>
</dbReference>
<dbReference type="GO" id="GO:0015833">
    <property type="term" value="P:peptide transport"/>
    <property type="evidence" value="ECO:0007669"/>
    <property type="project" value="TreeGrafter"/>
</dbReference>
<evidence type="ECO:0000256" key="3">
    <source>
        <dbReference type="ARBA" id="ARBA00022448"/>
    </source>
</evidence>
<dbReference type="AlphaFoldDB" id="A0A380MYC8"/>
<gene>
    <name evidence="6" type="primary">oppA_1</name>
    <name evidence="6" type="ORF">NCTC13337_01872</name>
</gene>
<keyword evidence="4" id="KW-0732">Signal</keyword>